<feature type="region of interest" description="Disordered" evidence="1">
    <location>
        <begin position="1"/>
        <end position="84"/>
    </location>
</feature>
<feature type="compositionally biased region" description="Polar residues" evidence="1">
    <location>
        <begin position="62"/>
        <end position="84"/>
    </location>
</feature>
<gene>
    <name evidence="2" type="ORF">AB675_6779</name>
</gene>
<accession>A0A0N1HE56</accession>
<dbReference type="VEuPathDB" id="FungiDB:AB675_6779"/>
<comment type="caution">
    <text evidence="2">The sequence shown here is derived from an EMBL/GenBank/DDBJ whole genome shotgun (WGS) entry which is preliminary data.</text>
</comment>
<dbReference type="GeneID" id="28738974"/>
<feature type="compositionally biased region" description="Low complexity" evidence="1">
    <location>
        <begin position="35"/>
        <end position="51"/>
    </location>
</feature>
<sequence>MTTSSEEVQRLLANLASYSSQSHNAHNQTTSRETSSSVPSFSSSLPGLGSLAPEAYQAALSKPSTPSPASYQTPSTSLHPASSSLGQTIVGSRQNTASPASKPAIKLPVPDASSITDWPTAIRHVMQHLLPNPDFGTRIRHLITTQHQYEQDWFTKRSLITDRHASRDTSSAQLNNIFANLGIPVPAAKAAATATGRDTEAEQRELAEYDAKVYKQLLALVGDFDRQLRQLGVPFYAIRHELVILEEGRERDAFVGKVRRIDRGELRELQRRMLEWLEMSFPEDAS</sequence>
<evidence type="ECO:0000313" key="3">
    <source>
        <dbReference type="Proteomes" id="UP000038010"/>
    </source>
</evidence>
<dbReference type="EMBL" id="LFJN01000005">
    <property type="protein sequence ID" value="KPI43153.1"/>
    <property type="molecule type" value="Genomic_DNA"/>
</dbReference>
<dbReference type="Proteomes" id="UP000038010">
    <property type="component" value="Unassembled WGS sequence"/>
</dbReference>
<name>A0A0N1HE56_9EURO</name>
<keyword evidence="3" id="KW-1185">Reference proteome</keyword>
<dbReference type="AlphaFoldDB" id="A0A0N1HE56"/>
<feature type="compositionally biased region" description="Polar residues" evidence="1">
    <location>
        <begin position="16"/>
        <end position="34"/>
    </location>
</feature>
<reference evidence="2 3" key="1">
    <citation type="submission" date="2015-06" db="EMBL/GenBank/DDBJ databases">
        <title>Draft genome of the ant-associated black yeast Phialophora attae CBS 131958.</title>
        <authorList>
            <person name="Moreno L.F."/>
            <person name="Stielow B.J."/>
            <person name="de Hoog S."/>
            <person name="Vicente V.A."/>
            <person name="Weiss V.A."/>
            <person name="de Vries M."/>
            <person name="Cruz L.M."/>
            <person name="Souza E.M."/>
        </authorList>
    </citation>
    <scope>NUCLEOTIDE SEQUENCE [LARGE SCALE GENOMIC DNA]</scope>
    <source>
        <strain evidence="2 3">CBS 131958</strain>
    </source>
</reference>
<proteinExistence type="predicted"/>
<evidence type="ECO:0000313" key="2">
    <source>
        <dbReference type="EMBL" id="KPI43153.1"/>
    </source>
</evidence>
<dbReference type="InterPro" id="IPR018858">
    <property type="entry name" value="DUF2458"/>
</dbReference>
<dbReference type="RefSeq" id="XP_018003116.1">
    <property type="nucleotide sequence ID" value="XM_018147094.1"/>
</dbReference>
<dbReference type="Pfam" id="PF10454">
    <property type="entry name" value="DUF2458"/>
    <property type="match status" value="1"/>
</dbReference>
<protein>
    <submittedName>
        <fullName evidence="2">Uncharacterized protein</fullName>
    </submittedName>
</protein>
<dbReference type="OrthoDB" id="5363415at2759"/>
<evidence type="ECO:0000256" key="1">
    <source>
        <dbReference type="SAM" id="MobiDB-lite"/>
    </source>
</evidence>
<organism evidence="2 3">
    <name type="scientific">Cyphellophora attinorum</name>
    <dbReference type="NCBI Taxonomy" id="1664694"/>
    <lineage>
        <taxon>Eukaryota</taxon>
        <taxon>Fungi</taxon>
        <taxon>Dikarya</taxon>
        <taxon>Ascomycota</taxon>
        <taxon>Pezizomycotina</taxon>
        <taxon>Eurotiomycetes</taxon>
        <taxon>Chaetothyriomycetidae</taxon>
        <taxon>Chaetothyriales</taxon>
        <taxon>Cyphellophoraceae</taxon>
        <taxon>Cyphellophora</taxon>
    </lineage>
</organism>